<dbReference type="RefSeq" id="WP_271807737.1">
    <property type="nucleotide sequence ID" value="NZ_CAMXCM010000027.1"/>
</dbReference>
<dbReference type="Proteomes" id="UP001154255">
    <property type="component" value="Unassembled WGS sequence"/>
</dbReference>
<feature type="non-terminal residue" evidence="1">
    <location>
        <position position="1"/>
    </location>
</feature>
<dbReference type="AlphaFoldDB" id="A0A9W4XEB3"/>
<organism evidence="1 2">
    <name type="scientific">Commensalibacter communis</name>
    <dbReference type="NCBI Taxonomy" id="2972786"/>
    <lineage>
        <taxon>Bacteria</taxon>
        <taxon>Pseudomonadati</taxon>
        <taxon>Pseudomonadota</taxon>
        <taxon>Alphaproteobacteria</taxon>
        <taxon>Acetobacterales</taxon>
        <taxon>Acetobacteraceae</taxon>
    </lineage>
</organism>
<evidence type="ECO:0000313" key="1">
    <source>
        <dbReference type="EMBL" id="CAI3960840.1"/>
    </source>
</evidence>
<comment type="caution">
    <text evidence="1">The sequence shown here is derived from an EMBL/GenBank/DDBJ whole genome shotgun (WGS) entry which is preliminary data.</text>
</comment>
<sequence length="126" mass="14236">LGYKDYVPLENTIVIKNISMIVGQAKYYNDYDLSLTPNSPNSEGFFYPLINGIIANQNVQNPVVEINMNDGDSFDLRIIPNNGTPDMYADLIPIKYDYDRQPSLQNVKFSRIFLNNIQGNPVKGSV</sequence>
<dbReference type="EMBL" id="CAMXCM010000027">
    <property type="protein sequence ID" value="CAI3960840.1"/>
    <property type="molecule type" value="Genomic_DNA"/>
</dbReference>
<accession>A0A9W4XEB3</accession>
<protein>
    <submittedName>
        <fullName evidence="1">Uncharacterized protein</fullName>
    </submittedName>
</protein>
<name>A0A9W4XEB3_9PROT</name>
<gene>
    <name evidence="1" type="ORF">R53530_LOCUS2437</name>
</gene>
<proteinExistence type="predicted"/>
<evidence type="ECO:0000313" key="2">
    <source>
        <dbReference type="Proteomes" id="UP001154255"/>
    </source>
</evidence>
<reference evidence="1" key="1">
    <citation type="submission" date="2022-10" db="EMBL/GenBank/DDBJ databases">
        <authorList>
            <person name="Botero Cardona J."/>
        </authorList>
    </citation>
    <scope>NUCLEOTIDE SEQUENCE</scope>
    <source>
        <strain evidence="1">LMG 31819</strain>
    </source>
</reference>